<evidence type="ECO:0000313" key="3">
    <source>
        <dbReference type="Proteomes" id="UP000010384"/>
    </source>
</evidence>
<dbReference type="InterPro" id="IPR024467">
    <property type="entry name" value="Xre/MbcA/ParS-like_toxin-bd"/>
</dbReference>
<dbReference type="Proteomes" id="UP000010384">
    <property type="component" value="Plasmid pCHRO.01"/>
</dbReference>
<reference evidence="2 3" key="1">
    <citation type="submission" date="2012-06" db="EMBL/GenBank/DDBJ databases">
        <title>Finished plasmid 1 of genome of Chroococcidiopsis thermalis PCC 7203.</title>
        <authorList>
            <consortium name="US DOE Joint Genome Institute"/>
            <person name="Gugger M."/>
            <person name="Coursin T."/>
            <person name="Rippka R."/>
            <person name="Tandeau De Marsac N."/>
            <person name="Huntemann M."/>
            <person name="Wei C.-L."/>
            <person name="Han J."/>
            <person name="Detter J.C."/>
            <person name="Han C."/>
            <person name="Tapia R."/>
            <person name="Davenport K."/>
            <person name="Daligault H."/>
            <person name="Erkkila T."/>
            <person name="Gu W."/>
            <person name="Munk A.C.C."/>
            <person name="Teshima H."/>
            <person name="Xu Y."/>
            <person name="Chain P."/>
            <person name="Chen A."/>
            <person name="Krypides N."/>
            <person name="Mavromatis K."/>
            <person name="Markowitz V."/>
            <person name="Szeto E."/>
            <person name="Ivanova N."/>
            <person name="Mikhailova N."/>
            <person name="Ovchinnikova G."/>
            <person name="Pagani I."/>
            <person name="Pati A."/>
            <person name="Goodwin L."/>
            <person name="Peters L."/>
            <person name="Pitluck S."/>
            <person name="Woyke T."/>
            <person name="Kerfeld C."/>
        </authorList>
    </citation>
    <scope>NUCLEOTIDE SEQUENCE [LARGE SCALE GENOMIC DNA]</scope>
    <source>
        <strain evidence="2 3">PCC 7203</strain>
        <plasmid evidence="2 3">pCHRO.01</plasmid>
    </source>
</reference>
<dbReference type="KEGG" id="cthe:Chro_5765"/>
<gene>
    <name evidence="2" type="ORF">Chro_5765</name>
</gene>
<dbReference type="AlphaFoldDB" id="K9U9I7"/>
<organism evidence="2 3">
    <name type="scientific">Chroococcidiopsis thermalis (strain PCC 7203)</name>
    <dbReference type="NCBI Taxonomy" id="251229"/>
    <lineage>
        <taxon>Bacteria</taxon>
        <taxon>Bacillati</taxon>
        <taxon>Cyanobacteriota</taxon>
        <taxon>Cyanophyceae</taxon>
        <taxon>Chroococcidiopsidales</taxon>
        <taxon>Chroococcidiopsidaceae</taxon>
        <taxon>Chroococcidiopsis</taxon>
    </lineage>
</organism>
<keyword evidence="2" id="KW-0614">Plasmid</keyword>
<keyword evidence="3" id="KW-1185">Reference proteome</keyword>
<feature type="domain" description="Antitoxin Xre/MbcA/ParS-like toxin-binding" evidence="1">
    <location>
        <begin position="69"/>
        <end position="113"/>
    </location>
</feature>
<geneLocation type="plasmid" evidence="2 3">
    <name>pCHRO.01</name>
</geneLocation>
<evidence type="ECO:0000313" key="2">
    <source>
        <dbReference type="EMBL" id="AFY91106.1"/>
    </source>
</evidence>
<dbReference type="Pfam" id="PF09722">
    <property type="entry name" value="Xre_MbcA_ParS_C"/>
    <property type="match status" value="1"/>
</dbReference>
<protein>
    <recommendedName>
        <fullName evidence="1">Antitoxin Xre/MbcA/ParS-like toxin-binding domain-containing protein</fullName>
    </recommendedName>
</protein>
<dbReference type="OrthoDB" id="67989at2"/>
<sequence length="122" mass="13744">MNRLLEHTILAAHDPATGRFDASRLAKALNLTTKEMADILHRTPRGLLKNPDSQQLQSEMARIVQMIVQLRELLDGSMEYVRIWLRSPHPDLGGRTPLSYLIEGKPEVVEALIYAYEVGQPG</sequence>
<name>K9U9I7_CHRTP</name>
<dbReference type="EMBL" id="CP003598">
    <property type="protein sequence ID" value="AFY91106.1"/>
    <property type="molecule type" value="Genomic_DNA"/>
</dbReference>
<dbReference type="InParanoid" id="K9U9I7"/>
<proteinExistence type="predicted"/>
<dbReference type="RefSeq" id="WP_015163043.1">
    <property type="nucleotide sequence ID" value="NC_019699.1"/>
</dbReference>
<dbReference type="HOGENOM" id="CLU_2022609_0_0_3"/>
<evidence type="ECO:0000259" key="1">
    <source>
        <dbReference type="Pfam" id="PF09722"/>
    </source>
</evidence>
<accession>K9U9I7</accession>